<gene>
    <name evidence="9" type="ORF">D0Y96_16780</name>
</gene>
<evidence type="ECO:0000256" key="2">
    <source>
        <dbReference type="ARBA" id="ARBA00006434"/>
    </source>
</evidence>
<dbReference type="GO" id="GO:0005886">
    <property type="term" value="C:plasma membrane"/>
    <property type="evidence" value="ECO:0007669"/>
    <property type="project" value="TreeGrafter"/>
</dbReference>
<keyword evidence="5 8" id="KW-1133">Transmembrane helix</keyword>
<dbReference type="PANTHER" id="PTHR48086">
    <property type="entry name" value="SODIUM/PROLINE SYMPORTER-RELATED"/>
    <property type="match status" value="1"/>
</dbReference>
<feature type="transmembrane region" description="Helical" evidence="8">
    <location>
        <begin position="316"/>
        <end position="341"/>
    </location>
</feature>
<feature type="transmembrane region" description="Helical" evidence="8">
    <location>
        <begin position="77"/>
        <end position="101"/>
    </location>
</feature>
<comment type="similarity">
    <text evidence="2 7">Belongs to the sodium:solute symporter (SSF) (TC 2.A.21) family.</text>
</comment>
<dbReference type="AlphaFoldDB" id="A0A372IK61"/>
<evidence type="ECO:0000256" key="3">
    <source>
        <dbReference type="ARBA" id="ARBA00022448"/>
    </source>
</evidence>
<dbReference type="GO" id="GO:0022857">
    <property type="term" value="F:transmembrane transporter activity"/>
    <property type="evidence" value="ECO:0007669"/>
    <property type="project" value="InterPro"/>
</dbReference>
<feature type="transmembrane region" description="Helical" evidence="8">
    <location>
        <begin position="237"/>
        <end position="255"/>
    </location>
</feature>
<dbReference type="PANTHER" id="PTHR48086:SF7">
    <property type="entry name" value="SODIUM-SOLUTE SYMPORTER-RELATED"/>
    <property type="match status" value="1"/>
</dbReference>
<dbReference type="PROSITE" id="PS50283">
    <property type="entry name" value="NA_SOLUT_SYMP_3"/>
    <property type="match status" value="1"/>
</dbReference>
<evidence type="ECO:0000256" key="1">
    <source>
        <dbReference type="ARBA" id="ARBA00004141"/>
    </source>
</evidence>
<dbReference type="InterPro" id="IPR038377">
    <property type="entry name" value="Na/Glc_symporter_sf"/>
</dbReference>
<evidence type="ECO:0000256" key="5">
    <source>
        <dbReference type="ARBA" id="ARBA00022989"/>
    </source>
</evidence>
<dbReference type="InterPro" id="IPR050277">
    <property type="entry name" value="Sodium:Solute_Symporter"/>
</dbReference>
<comment type="caution">
    <text evidence="9">The sequence shown here is derived from an EMBL/GenBank/DDBJ whole genome shotgun (WGS) entry which is preliminary data.</text>
</comment>
<dbReference type="CDD" id="cd10322">
    <property type="entry name" value="SLC5sbd"/>
    <property type="match status" value="1"/>
</dbReference>
<protein>
    <submittedName>
        <fullName evidence="9">Sodium:solute symporter family protein</fullName>
    </submittedName>
</protein>
<keyword evidence="10" id="KW-1185">Reference proteome</keyword>
<evidence type="ECO:0000313" key="10">
    <source>
        <dbReference type="Proteomes" id="UP000264702"/>
    </source>
</evidence>
<evidence type="ECO:0000256" key="6">
    <source>
        <dbReference type="ARBA" id="ARBA00023136"/>
    </source>
</evidence>
<keyword evidence="4 8" id="KW-0812">Transmembrane</keyword>
<feature type="transmembrane region" description="Helical" evidence="8">
    <location>
        <begin position="419"/>
        <end position="438"/>
    </location>
</feature>
<evidence type="ECO:0000256" key="7">
    <source>
        <dbReference type="RuleBase" id="RU362091"/>
    </source>
</evidence>
<evidence type="ECO:0000313" key="9">
    <source>
        <dbReference type="EMBL" id="RFU15332.1"/>
    </source>
</evidence>
<evidence type="ECO:0000256" key="8">
    <source>
        <dbReference type="SAM" id="Phobius"/>
    </source>
</evidence>
<feature type="transmembrane region" description="Helical" evidence="8">
    <location>
        <begin position="369"/>
        <end position="388"/>
    </location>
</feature>
<keyword evidence="3" id="KW-0813">Transport</keyword>
<keyword evidence="6 8" id="KW-0472">Membrane</keyword>
<feature type="transmembrane region" description="Helical" evidence="8">
    <location>
        <begin position="276"/>
        <end position="296"/>
    </location>
</feature>
<feature type="transmembrane region" description="Helical" evidence="8">
    <location>
        <begin position="186"/>
        <end position="207"/>
    </location>
</feature>
<feature type="transmembrane region" description="Helical" evidence="8">
    <location>
        <begin position="394"/>
        <end position="412"/>
    </location>
</feature>
<organism evidence="9 10">
    <name type="scientific">Paracidobacterium acidisoli</name>
    <dbReference type="NCBI Taxonomy" id="2303751"/>
    <lineage>
        <taxon>Bacteria</taxon>
        <taxon>Pseudomonadati</taxon>
        <taxon>Acidobacteriota</taxon>
        <taxon>Terriglobia</taxon>
        <taxon>Terriglobales</taxon>
        <taxon>Acidobacteriaceae</taxon>
        <taxon>Paracidobacterium</taxon>
    </lineage>
</organism>
<proteinExistence type="inferred from homology"/>
<dbReference type="EMBL" id="QVQT01000006">
    <property type="protein sequence ID" value="RFU15332.1"/>
    <property type="molecule type" value="Genomic_DNA"/>
</dbReference>
<sequence>MRSARMNLYLTALIVYSVFLMALGLFISRRVKTSSDFLVAGRSFGPGMLFATFLAANIGAGSTVNATGLGFRYGLSAWWWVGAAGIGGFFLAQLLGPRLWLIAKEHNLSTMGDYLEFRYNKAVKAVIAILLWVGTLALLAAQLIAISTILNVSVGTPKWLGCLIGGIVAIVYCTAGGLVSSAFVNIFELIVTLSGLVLAVPFALHALGGWTHVTSAVAAQPGRRFMLSITGVGLRQILGYIAILTPSFIISPGLVQKLYGAKDVKTVRIGITVNAVAQLLFAFVPAILGICVFVAAPHLASSDLALPAAMKMLLPAWLGMWAMASIFSAELSATGAILFMLSTSLAIDLYKTFLNPNVTERRLLTANRLASVFAGLAGILFAIQLPNILAAVQIFYGLLSVSLFVPVIAGLYSRRVLSSAALSSIAAALVATLASMRLTNGQGWWILSPPAIGILTSAIVMLAFRILHPAPAALSNTTSVETAK</sequence>
<feature type="transmembrane region" description="Helical" evidence="8">
    <location>
        <begin position="444"/>
        <end position="464"/>
    </location>
</feature>
<accession>A0A372IK61</accession>
<dbReference type="Proteomes" id="UP000264702">
    <property type="component" value="Unassembled WGS sequence"/>
</dbReference>
<feature type="transmembrane region" description="Helical" evidence="8">
    <location>
        <begin position="48"/>
        <end position="71"/>
    </location>
</feature>
<feature type="transmembrane region" description="Helical" evidence="8">
    <location>
        <begin position="158"/>
        <end position="179"/>
    </location>
</feature>
<name>A0A372IK61_9BACT</name>
<feature type="transmembrane region" description="Helical" evidence="8">
    <location>
        <begin position="122"/>
        <end position="146"/>
    </location>
</feature>
<dbReference type="Gene3D" id="1.20.1730.10">
    <property type="entry name" value="Sodium/glucose cotransporter"/>
    <property type="match status" value="1"/>
</dbReference>
<evidence type="ECO:0000256" key="4">
    <source>
        <dbReference type="ARBA" id="ARBA00022692"/>
    </source>
</evidence>
<feature type="transmembrane region" description="Helical" evidence="8">
    <location>
        <begin position="6"/>
        <end position="27"/>
    </location>
</feature>
<comment type="subcellular location">
    <subcellularLocation>
        <location evidence="1">Membrane</location>
        <topology evidence="1">Multi-pass membrane protein</topology>
    </subcellularLocation>
</comment>
<reference evidence="9 10" key="1">
    <citation type="submission" date="2018-08" db="EMBL/GenBank/DDBJ databases">
        <title>Acidipila sp. 4G-K13, an acidobacterium isolated from forest soil.</title>
        <authorList>
            <person name="Gao Z.-H."/>
            <person name="Qiu L.-H."/>
        </authorList>
    </citation>
    <scope>NUCLEOTIDE SEQUENCE [LARGE SCALE GENOMIC DNA]</scope>
    <source>
        <strain evidence="9 10">4G-K13</strain>
    </source>
</reference>
<dbReference type="InterPro" id="IPR001734">
    <property type="entry name" value="Na/solute_symporter"/>
</dbReference>
<dbReference type="Pfam" id="PF00474">
    <property type="entry name" value="SSF"/>
    <property type="match status" value="1"/>
</dbReference>